<comment type="subcellular location">
    <subcellularLocation>
        <location evidence="1">Cell membrane</location>
        <topology evidence="1">Multi-pass membrane protein</topology>
    </subcellularLocation>
</comment>
<keyword evidence="3 6" id="KW-0812">Transmembrane</keyword>
<feature type="transmembrane region" description="Helical" evidence="6">
    <location>
        <begin position="431"/>
        <end position="451"/>
    </location>
</feature>
<dbReference type="PROSITE" id="PS50156">
    <property type="entry name" value="SSD"/>
    <property type="match status" value="1"/>
</dbReference>
<dbReference type="SUPFAM" id="SSF82866">
    <property type="entry name" value="Multidrug efflux transporter AcrB transmembrane domain"/>
    <property type="match status" value="2"/>
</dbReference>
<keyword evidence="4 6" id="KW-1133">Transmembrane helix</keyword>
<dbReference type="InterPro" id="IPR004869">
    <property type="entry name" value="MMPL_dom"/>
</dbReference>
<feature type="transmembrane region" description="Helical" evidence="6">
    <location>
        <begin position="302"/>
        <end position="325"/>
    </location>
</feature>
<keyword evidence="5 6" id="KW-0472">Membrane</keyword>
<organism evidence="8 9">
    <name type="scientific">Petrotoga olearia DSM 13574</name>
    <dbReference type="NCBI Taxonomy" id="1122955"/>
    <lineage>
        <taxon>Bacteria</taxon>
        <taxon>Thermotogati</taxon>
        <taxon>Thermotogota</taxon>
        <taxon>Thermotogae</taxon>
        <taxon>Petrotogales</taxon>
        <taxon>Petrotogaceae</taxon>
        <taxon>Petrotoga</taxon>
    </lineage>
</organism>
<feature type="transmembrane region" description="Helical" evidence="6">
    <location>
        <begin position="679"/>
        <end position="695"/>
    </location>
</feature>
<sequence>MREKKDFFLGLANFITQNAYYIIAVVLVFTIIFGFISTRLKVNSDLLKILPQDSEVVVELLEEQAFLEGSDIMVAAFFLNDNVQPSQIASTFHDYMQKEPTFLSFVQTDLSFLFSYGIINLSQTDLIYTMYDNLQSFGSLLSRNFTYNFELFEKADTFLEDIYDLENILQTDENTDLISSYYTLSPDGKVMIMGLTFNKPSSDLDYVNYIIPKVNSILTEIEKTFNIKTGLTNSYITGYESNRTVMEDFTLTTTLSIIFITILFAFAFGNFTSSIIVLLGLIISTLLTMGLITLTFGELNIVTSFVMAITLGLGIAYGIHVMTRFSKEIDEDDNFTTALASTYKGILFPLFLGMITTIIVFLTLFFMGLPAFNELAIVSSMGLLVFFFIMIFFVPTLIYALKVNIKISPFTAKIDNAFKKFPHYISKNSKMIFIVVVPTVSIFSVVGLINYTNFSYTPPGLISSNSESVKVGEQILDHFGNISFDTLQYLMRVDEDIETVKKELLNTGVVESVNSLPDIIQENLGEFSKIKTQLEGLSQVINNPIIISVLKKNNLYSDSLKLIDAAARSSDLYHFTLNIMDIFPEDLRGNFLIEKNGQKYLILEVTPKFSLWSNNGIKIFFDELGEKGENILGLPKATYKIMEMIRQRFYIPLFLSFISIWGITAIVRKNVLQPSEAMLSLIISVLATFGVSYLLGIRATFVTVLTFPLIFGIGIDGFLHIFHTFSTNKTNFWNILKSITFSLSTTTLSFLSFQFSRGELLKEFSLTMSMSLGFTWLFTTVMFIVNREMLRKFWKSKK</sequence>
<evidence type="ECO:0000256" key="4">
    <source>
        <dbReference type="ARBA" id="ARBA00022989"/>
    </source>
</evidence>
<evidence type="ECO:0000256" key="1">
    <source>
        <dbReference type="ARBA" id="ARBA00004651"/>
    </source>
</evidence>
<name>A0A2K1P4W3_9BACT</name>
<dbReference type="Proteomes" id="UP000236434">
    <property type="component" value="Unassembled WGS sequence"/>
</dbReference>
<proteinExistence type="predicted"/>
<feature type="transmembrane region" description="Helical" evidence="6">
    <location>
        <begin position="346"/>
        <end position="369"/>
    </location>
</feature>
<dbReference type="PANTHER" id="PTHR33406:SF13">
    <property type="entry name" value="MEMBRANE PROTEIN YDFJ"/>
    <property type="match status" value="1"/>
</dbReference>
<protein>
    <recommendedName>
        <fullName evidence="7">SSD domain-containing protein</fullName>
    </recommendedName>
</protein>
<dbReference type="GO" id="GO:0005886">
    <property type="term" value="C:plasma membrane"/>
    <property type="evidence" value="ECO:0007669"/>
    <property type="project" value="UniProtKB-SubCell"/>
</dbReference>
<feature type="transmembrane region" description="Helical" evidence="6">
    <location>
        <begin position="701"/>
        <end position="722"/>
    </location>
</feature>
<evidence type="ECO:0000256" key="2">
    <source>
        <dbReference type="ARBA" id="ARBA00022475"/>
    </source>
</evidence>
<comment type="caution">
    <text evidence="8">The sequence shown here is derived from an EMBL/GenBank/DDBJ whole genome shotgun (WGS) entry which is preliminary data.</text>
</comment>
<evidence type="ECO:0000256" key="6">
    <source>
        <dbReference type="SAM" id="Phobius"/>
    </source>
</evidence>
<feature type="transmembrane region" description="Helical" evidence="6">
    <location>
        <begin position="765"/>
        <end position="785"/>
    </location>
</feature>
<feature type="domain" description="SSD" evidence="7">
    <location>
        <begin position="274"/>
        <end position="400"/>
    </location>
</feature>
<evidence type="ECO:0000256" key="5">
    <source>
        <dbReference type="ARBA" id="ARBA00023136"/>
    </source>
</evidence>
<evidence type="ECO:0000256" key="3">
    <source>
        <dbReference type="ARBA" id="ARBA00022692"/>
    </source>
</evidence>
<dbReference type="PANTHER" id="PTHR33406">
    <property type="entry name" value="MEMBRANE PROTEIN MJ1562-RELATED"/>
    <property type="match status" value="1"/>
</dbReference>
<feature type="transmembrane region" description="Helical" evidence="6">
    <location>
        <begin position="249"/>
        <end position="268"/>
    </location>
</feature>
<dbReference type="InterPro" id="IPR050545">
    <property type="entry name" value="Mycobact_MmpL"/>
</dbReference>
<dbReference type="InterPro" id="IPR000731">
    <property type="entry name" value="SSD"/>
</dbReference>
<gene>
    <name evidence="8" type="ORF">X929_02540</name>
</gene>
<accession>A0A2K1P4W3</accession>
<feature type="transmembrane region" description="Helical" evidence="6">
    <location>
        <begin position="275"/>
        <end position="296"/>
    </location>
</feature>
<keyword evidence="2" id="KW-1003">Cell membrane</keyword>
<reference evidence="8 9" key="1">
    <citation type="submission" date="2013-12" db="EMBL/GenBank/DDBJ databases">
        <title>Comparative genomics of Petrotoga isolates.</title>
        <authorList>
            <person name="Nesbo C.L."/>
            <person name="Charchuk R."/>
            <person name="Chow K."/>
        </authorList>
    </citation>
    <scope>NUCLEOTIDE SEQUENCE [LARGE SCALE GENOMIC DNA]</scope>
    <source>
        <strain evidence="8 9">DSM 13574</strain>
    </source>
</reference>
<dbReference type="Pfam" id="PF03176">
    <property type="entry name" value="MMPL"/>
    <property type="match status" value="1"/>
</dbReference>
<dbReference type="AlphaFoldDB" id="A0A2K1P4W3"/>
<feature type="transmembrane region" description="Helical" evidence="6">
    <location>
        <begin position="649"/>
        <end position="667"/>
    </location>
</feature>
<dbReference type="RefSeq" id="WP_170149400.1">
    <property type="nucleotide sequence ID" value="NZ_AZRL01000004.1"/>
</dbReference>
<feature type="transmembrane region" description="Helical" evidence="6">
    <location>
        <begin position="20"/>
        <end position="40"/>
    </location>
</feature>
<evidence type="ECO:0000313" key="9">
    <source>
        <dbReference type="Proteomes" id="UP000236434"/>
    </source>
</evidence>
<evidence type="ECO:0000313" key="8">
    <source>
        <dbReference type="EMBL" id="PNR97747.1"/>
    </source>
</evidence>
<feature type="transmembrane region" description="Helical" evidence="6">
    <location>
        <begin position="375"/>
        <end position="401"/>
    </location>
</feature>
<dbReference type="EMBL" id="AZRL01000004">
    <property type="protein sequence ID" value="PNR97747.1"/>
    <property type="molecule type" value="Genomic_DNA"/>
</dbReference>
<dbReference type="Gene3D" id="1.20.1640.10">
    <property type="entry name" value="Multidrug efflux transporter AcrB transmembrane domain"/>
    <property type="match status" value="2"/>
</dbReference>
<evidence type="ECO:0000259" key="7">
    <source>
        <dbReference type="PROSITE" id="PS50156"/>
    </source>
</evidence>